<dbReference type="PANTHER" id="PTHR43773">
    <property type="entry name" value="MAGNESIUM TRANSPORTER MGTE"/>
    <property type="match status" value="1"/>
</dbReference>
<keyword evidence="9" id="KW-0479">Metal-binding</keyword>
<feature type="domain" description="CBS" evidence="10">
    <location>
        <begin position="197"/>
        <end position="253"/>
    </location>
</feature>
<name>A0A1W1IHS7_9LACT</name>
<feature type="domain" description="CBS" evidence="10">
    <location>
        <begin position="133"/>
        <end position="195"/>
    </location>
</feature>
<evidence type="ECO:0000256" key="4">
    <source>
        <dbReference type="ARBA" id="ARBA00022692"/>
    </source>
</evidence>
<proteinExistence type="inferred from homology"/>
<organism evidence="11 12">
    <name type="scientific">Trichococcus pasteurii</name>
    <dbReference type="NCBI Taxonomy" id="43064"/>
    <lineage>
        <taxon>Bacteria</taxon>
        <taxon>Bacillati</taxon>
        <taxon>Bacillota</taxon>
        <taxon>Bacilli</taxon>
        <taxon>Lactobacillales</taxon>
        <taxon>Carnobacteriaceae</taxon>
        <taxon>Trichococcus</taxon>
    </lineage>
</organism>
<feature type="transmembrane region" description="Helical" evidence="9">
    <location>
        <begin position="418"/>
        <end position="441"/>
    </location>
</feature>
<dbReference type="Pfam" id="PF01769">
    <property type="entry name" value="MgtE"/>
    <property type="match status" value="1"/>
</dbReference>
<keyword evidence="12" id="KW-1185">Reference proteome</keyword>
<dbReference type="Gene3D" id="3.10.580.10">
    <property type="entry name" value="CBS-domain"/>
    <property type="match status" value="1"/>
</dbReference>
<keyword evidence="3 9" id="KW-0813">Transport</keyword>
<evidence type="ECO:0000313" key="12">
    <source>
        <dbReference type="Proteomes" id="UP000195985"/>
    </source>
</evidence>
<keyword evidence="7 9" id="KW-0472">Membrane</keyword>
<dbReference type="GO" id="GO:0005886">
    <property type="term" value="C:plasma membrane"/>
    <property type="evidence" value="ECO:0007669"/>
    <property type="project" value="UniProtKB-SubCell"/>
</dbReference>
<dbReference type="CDD" id="cd04606">
    <property type="entry name" value="CBS_pair_Mg_transporter"/>
    <property type="match status" value="1"/>
</dbReference>
<dbReference type="InterPro" id="IPR006668">
    <property type="entry name" value="Mg_transptr_MgtE_intracell_dom"/>
</dbReference>
<dbReference type="InterPro" id="IPR006669">
    <property type="entry name" value="MgtE_transporter"/>
</dbReference>
<dbReference type="AlphaFoldDB" id="A0A1W1IHS7"/>
<evidence type="ECO:0000313" key="11">
    <source>
        <dbReference type="EMBL" id="SLM52516.1"/>
    </source>
</evidence>
<protein>
    <recommendedName>
        <fullName evidence="9">Magnesium transporter MgtE</fullName>
    </recommendedName>
</protein>
<gene>
    <name evidence="11" type="ORF">TPAS_2210</name>
</gene>
<evidence type="ECO:0000256" key="8">
    <source>
        <dbReference type="PROSITE-ProRule" id="PRU00703"/>
    </source>
</evidence>
<dbReference type="RefSeq" id="WP_086943277.1">
    <property type="nucleotide sequence ID" value="NZ_FONM01000008.1"/>
</dbReference>
<dbReference type="Pfam" id="PF00571">
    <property type="entry name" value="CBS"/>
    <property type="match status" value="2"/>
</dbReference>
<feature type="transmembrane region" description="Helical" evidence="9">
    <location>
        <begin position="353"/>
        <end position="373"/>
    </location>
</feature>
<dbReference type="Gene3D" id="1.25.60.10">
    <property type="entry name" value="MgtE N-terminal domain-like"/>
    <property type="match status" value="1"/>
</dbReference>
<keyword evidence="8" id="KW-0129">CBS domain</keyword>
<dbReference type="SUPFAM" id="SSF158791">
    <property type="entry name" value="MgtE N-terminal domain-like"/>
    <property type="match status" value="1"/>
</dbReference>
<comment type="subunit">
    <text evidence="9">Homodimer.</text>
</comment>
<evidence type="ECO:0000256" key="2">
    <source>
        <dbReference type="ARBA" id="ARBA00009749"/>
    </source>
</evidence>
<dbReference type="Proteomes" id="UP000195985">
    <property type="component" value="Unassembled WGS sequence"/>
</dbReference>
<dbReference type="SMART" id="SM00924">
    <property type="entry name" value="MgtE_N"/>
    <property type="match status" value="1"/>
</dbReference>
<comment type="function">
    <text evidence="9">Acts as a magnesium transporter.</text>
</comment>
<dbReference type="Pfam" id="PF03448">
    <property type="entry name" value="MgtE_N"/>
    <property type="match status" value="1"/>
</dbReference>
<evidence type="ECO:0000256" key="1">
    <source>
        <dbReference type="ARBA" id="ARBA00004141"/>
    </source>
</evidence>
<evidence type="ECO:0000256" key="3">
    <source>
        <dbReference type="ARBA" id="ARBA00022448"/>
    </source>
</evidence>
<dbReference type="PROSITE" id="PS51371">
    <property type="entry name" value="CBS"/>
    <property type="match status" value="2"/>
</dbReference>
<dbReference type="SUPFAM" id="SSF161093">
    <property type="entry name" value="MgtE membrane domain-like"/>
    <property type="match status" value="1"/>
</dbReference>
<comment type="subcellular location">
    <subcellularLocation>
        <location evidence="9">Cell membrane</location>
        <topology evidence="9">Multi-pass membrane protein</topology>
    </subcellularLocation>
    <subcellularLocation>
        <location evidence="1">Membrane</location>
        <topology evidence="1">Multi-pass membrane protein</topology>
    </subcellularLocation>
</comment>
<evidence type="ECO:0000256" key="6">
    <source>
        <dbReference type="ARBA" id="ARBA00022989"/>
    </source>
</evidence>
<dbReference type="OrthoDB" id="9790355at2"/>
<comment type="similarity">
    <text evidence="2 9">Belongs to the SLC41A transporter family.</text>
</comment>
<evidence type="ECO:0000259" key="10">
    <source>
        <dbReference type="PROSITE" id="PS51371"/>
    </source>
</evidence>
<dbReference type="InterPro" id="IPR000644">
    <property type="entry name" value="CBS_dom"/>
</dbReference>
<dbReference type="InterPro" id="IPR038076">
    <property type="entry name" value="MgtE_N_sf"/>
</dbReference>
<keyword evidence="4 9" id="KW-0812">Transmembrane</keyword>
<dbReference type="GO" id="GO:0015095">
    <property type="term" value="F:magnesium ion transmembrane transporter activity"/>
    <property type="evidence" value="ECO:0007669"/>
    <property type="project" value="UniProtKB-UniRule"/>
</dbReference>
<feature type="transmembrane region" description="Helical" evidence="9">
    <location>
        <begin position="302"/>
        <end position="323"/>
    </location>
</feature>
<dbReference type="GO" id="GO:0046872">
    <property type="term" value="F:metal ion binding"/>
    <property type="evidence" value="ECO:0007669"/>
    <property type="project" value="UniProtKB-KW"/>
</dbReference>
<evidence type="ECO:0000256" key="7">
    <source>
        <dbReference type="ARBA" id="ARBA00023136"/>
    </source>
</evidence>
<dbReference type="EMBL" id="FWEY01000007">
    <property type="protein sequence ID" value="SLM52516.1"/>
    <property type="molecule type" value="Genomic_DNA"/>
</dbReference>
<dbReference type="SUPFAM" id="SSF54631">
    <property type="entry name" value="CBS-domain pair"/>
    <property type="match status" value="1"/>
</dbReference>
<keyword evidence="9" id="KW-1003">Cell membrane</keyword>
<sequence>MELNEMLLNAVENKNVSELKELFGDHYPVDVATALFEFEDEELAALLNLLEAKEIAAIIEEAEEELQQGMIGLLDSKKIVKFFAYMSPDDIADILGMLGVGQRKEILGMMKKSDSNEIQMLLGYGPDTAGGIMTTKYIALKSGLSMKDVLQEIRRIGPKTEIIETIFVVDKANELIGSADLRDILASAEDVSLEEIMNDNVLSVRPETDQEEVSLIVSKYDLKVIPVVNRRNVILGIITIDDIIDVIVEEQTEDLLMLSGVSKDEKVGNKISTSVVRRLPWLVINLMTAFLASFTVGMFEDVIIQVVALAAAMPIVTGMGGNAGSQTLSVVIRSIALGEVDIKNDWKYVFNEVGLGLINGSVTGLITGIILYFRYDNFFLGLIILIAMIGNLIIAGFFGFLIPLALKKWDLDPAISSSIFLTTATDVFGFFLFLSLAKIFLPHLL</sequence>
<dbReference type="InterPro" id="IPR006667">
    <property type="entry name" value="SLC41_membr_dom"/>
</dbReference>
<dbReference type="PANTHER" id="PTHR43773:SF1">
    <property type="entry name" value="MAGNESIUM TRANSPORTER MGTE"/>
    <property type="match status" value="1"/>
</dbReference>
<dbReference type="Gene3D" id="1.10.357.20">
    <property type="entry name" value="SLC41 divalent cation transporters, integral membrane domain"/>
    <property type="match status" value="1"/>
</dbReference>
<evidence type="ECO:0000256" key="9">
    <source>
        <dbReference type="RuleBase" id="RU362011"/>
    </source>
</evidence>
<dbReference type="SMART" id="SM00116">
    <property type="entry name" value="CBS"/>
    <property type="match status" value="2"/>
</dbReference>
<feature type="transmembrane region" description="Helical" evidence="9">
    <location>
        <begin position="379"/>
        <end position="406"/>
    </location>
</feature>
<keyword evidence="5 9" id="KW-0460">Magnesium</keyword>
<dbReference type="NCBIfam" id="TIGR00400">
    <property type="entry name" value="mgtE"/>
    <property type="match status" value="1"/>
</dbReference>
<keyword evidence="6 9" id="KW-1133">Transmembrane helix</keyword>
<evidence type="ECO:0000256" key="5">
    <source>
        <dbReference type="ARBA" id="ARBA00022842"/>
    </source>
</evidence>
<reference evidence="12" key="1">
    <citation type="submission" date="2016-04" db="EMBL/GenBank/DDBJ databases">
        <authorList>
            <person name="Strepis N."/>
        </authorList>
    </citation>
    <scope>NUCLEOTIDE SEQUENCE [LARGE SCALE GENOMIC DNA]</scope>
</reference>
<accession>A0A1W1IHS7</accession>
<dbReference type="InterPro" id="IPR036739">
    <property type="entry name" value="SLC41_membr_dom_sf"/>
</dbReference>
<dbReference type="STRING" id="43064.SAMN04488086_10832"/>
<feature type="transmembrane region" description="Helical" evidence="9">
    <location>
        <begin position="279"/>
        <end position="296"/>
    </location>
</feature>
<dbReference type="InterPro" id="IPR046342">
    <property type="entry name" value="CBS_dom_sf"/>
</dbReference>